<keyword evidence="5" id="KW-1185">Reference proteome</keyword>
<dbReference type="InterPro" id="IPR036097">
    <property type="entry name" value="HisK_dim/P_sf"/>
</dbReference>
<dbReference type="PANTHER" id="PTHR43102">
    <property type="entry name" value="SLR1143 PROTEIN"/>
    <property type="match status" value="1"/>
</dbReference>
<dbReference type="PANTHER" id="PTHR43102:SF2">
    <property type="entry name" value="GAF DOMAIN-CONTAINING PROTEIN"/>
    <property type="match status" value="1"/>
</dbReference>
<protein>
    <recommendedName>
        <fullName evidence="2">histidine kinase</fullName>
        <ecNumber evidence="2">2.7.13.3</ecNumber>
    </recommendedName>
</protein>
<dbReference type="Pfam" id="PF01590">
    <property type="entry name" value="GAF"/>
    <property type="match status" value="1"/>
</dbReference>
<evidence type="ECO:0000313" key="5">
    <source>
        <dbReference type="Proteomes" id="UP000627292"/>
    </source>
</evidence>
<dbReference type="InterPro" id="IPR000014">
    <property type="entry name" value="PAS"/>
</dbReference>
<evidence type="ECO:0000259" key="3">
    <source>
        <dbReference type="PROSITE" id="PS50113"/>
    </source>
</evidence>
<dbReference type="Gene3D" id="3.30.450.40">
    <property type="match status" value="1"/>
</dbReference>
<evidence type="ECO:0000256" key="1">
    <source>
        <dbReference type="ARBA" id="ARBA00000085"/>
    </source>
</evidence>
<dbReference type="GO" id="GO:0000155">
    <property type="term" value="F:phosphorelay sensor kinase activity"/>
    <property type="evidence" value="ECO:0007669"/>
    <property type="project" value="InterPro"/>
</dbReference>
<gene>
    <name evidence="4" type="ORF">GCM10011379_46040</name>
</gene>
<proteinExistence type="predicted"/>
<dbReference type="CDD" id="cd00082">
    <property type="entry name" value="HisKA"/>
    <property type="match status" value="1"/>
</dbReference>
<dbReference type="EC" id="2.7.13.3" evidence="2"/>
<dbReference type="InterPro" id="IPR000700">
    <property type="entry name" value="PAS-assoc_C"/>
</dbReference>
<dbReference type="Proteomes" id="UP000627292">
    <property type="component" value="Unassembled WGS sequence"/>
</dbReference>
<dbReference type="PROSITE" id="PS50113">
    <property type="entry name" value="PAC"/>
    <property type="match status" value="1"/>
</dbReference>
<dbReference type="InterPro" id="IPR003661">
    <property type="entry name" value="HisK_dim/P_dom"/>
</dbReference>
<dbReference type="EMBL" id="BMIB01000004">
    <property type="protein sequence ID" value="GGH78322.1"/>
    <property type="molecule type" value="Genomic_DNA"/>
</dbReference>
<reference evidence="4" key="2">
    <citation type="submission" date="2020-09" db="EMBL/GenBank/DDBJ databases">
        <authorList>
            <person name="Sun Q."/>
            <person name="Zhou Y."/>
        </authorList>
    </citation>
    <scope>NUCLEOTIDE SEQUENCE</scope>
    <source>
        <strain evidence="4">CGMCC 1.15290</strain>
    </source>
</reference>
<comment type="caution">
    <text evidence="4">The sequence shown here is derived from an EMBL/GenBank/DDBJ whole genome shotgun (WGS) entry which is preliminary data.</text>
</comment>
<dbReference type="Gene3D" id="1.10.287.130">
    <property type="match status" value="1"/>
</dbReference>
<dbReference type="InterPro" id="IPR029016">
    <property type="entry name" value="GAF-like_dom_sf"/>
</dbReference>
<dbReference type="AlphaFoldDB" id="A0A917J2P7"/>
<sequence>MYNLQSGDEDKQAKELYRLDVVKRYRELENTWQSELQEIVLLASEICDVPIALLSIVDKDQQVFITKHGTDLTGTEREIAFCNQTILQNDILVVPDAEKDAFFSSNPLVKGEPHIRFYAGASLTTNEGFNIGSLCVIDSKPKELSERQARCLQALSKQAIHLMDLSLSLKVANQCMLDMEQSELKMRAILDSSESYQILVGKQMEILAFNKAADEFIKFALGRGYELGDSVLNYTTPTSISSVIAAYNRALAGERVYGERNLNYYPGIDTWWDVSYSPARNSNGEIMGVSFYATDITNRKRNEQKLLVQNDKLREISQIQSHQVRGPLTSILGILNLIKEDNYQASKEYLLLLEKAAMQMDENIRRIVGINRQAGNQ</sequence>
<name>A0A917J2P7_9BACT</name>
<dbReference type="SUPFAM" id="SSF55785">
    <property type="entry name" value="PYP-like sensor domain (PAS domain)"/>
    <property type="match status" value="1"/>
</dbReference>
<dbReference type="Gene3D" id="3.30.450.20">
    <property type="entry name" value="PAS domain"/>
    <property type="match status" value="1"/>
</dbReference>
<organism evidence="4 5">
    <name type="scientific">Filimonas zeae</name>
    <dbReference type="NCBI Taxonomy" id="1737353"/>
    <lineage>
        <taxon>Bacteria</taxon>
        <taxon>Pseudomonadati</taxon>
        <taxon>Bacteroidota</taxon>
        <taxon>Chitinophagia</taxon>
        <taxon>Chitinophagales</taxon>
        <taxon>Chitinophagaceae</taxon>
        <taxon>Filimonas</taxon>
    </lineage>
</organism>
<dbReference type="NCBIfam" id="TIGR00229">
    <property type="entry name" value="sensory_box"/>
    <property type="match status" value="1"/>
</dbReference>
<dbReference type="InterPro" id="IPR013656">
    <property type="entry name" value="PAS_4"/>
</dbReference>
<dbReference type="SUPFAM" id="SSF55781">
    <property type="entry name" value="GAF domain-like"/>
    <property type="match status" value="1"/>
</dbReference>
<evidence type="ECO:0000313" key="4">
    <source>
        <dbReference type="EMBL" id="GGH78322.1"/>
    </source>
</evidence>
<dbReference type="Pfam" id="PF08448">
    <property type="entry name" value="PAS_4"/>
    <property type="match status" value="1"/>
</dbReference>
<comment type="catalytic activity">
    <reaction evidence="1">
        <text>ATP + protein L-histidine = ADP + protein N-phospho-L-histidine.</text>
        <dbReference type="EC" id="2.7.13.3"/>
    </reaction>
</comment>
<dbReference type="InterPro" id="IPR035965">
    <property type="entry name" value="PAS-like_dom_sf"/>
</dbReference>
<reference evidence="4" key="1">
    <citation type="journal article" date="2014" name="Int. J. Syst. Evol. Microbiol.">
        <title>Complete genome sequence of Corynebacterium casei LMG S-19264T (=DSM 44701T), isolated from a smear-ripened cheese.</title>
        <authorList>
            <consortium name="US DOE Joint Genome Institute (JGI-PGF)"/>
            <person name="Walter F."/>
            <person name="Albersmeier A."/>
            <person name="Kalinowski J."/>
            <person name="Ruckert C."/>
        </authorList>
    </citation>
    <scope>NUCLEOTIDE SEQUENCE</scope>
    <source>
        <strain evidence="4">CGMCC 1.15290</strain>
    </source>
</reference>
<feature type="domain" description="PAC" evidence="3">
    <location>
        <begin position="256"/>
        <end position="308"/>
    </location>
</feature>
<accession>A0A917J2P7</accession>
<dbReference type="SUPFAM" id="SSF47384">
    <property type="entry name" value="Homodimeric domain of signal transducing histidine kinase"/>
    <property type="match status" value="1"/>
</dbReference>
<evidence type="ECO:0000256" key="2">
    <source>
        <dbReference type="ARBA" id="ARBA00012438"/>
    </source>
</evidence>
<dbReference type="InterPro" id="IPR003018">
    <property type="entry name" value="GAF"/>
</dbReference>
<dbReference type="RefSeq" id="WP_188956797.1">
    <property type="nucleotide sequence ID" value="NZ_BMIB01000004.1"/>
</dbReference>